<feature type="domain" description="Glyoxalase-like" evidence="1">
    <location>
        <begin position="6"/>
        <end position="144"/>
    </location>
</feature>
<keyword evidence="3" id="KW-1185">Reference proteome</keyword>
<gene>
    <name evidence="2" type="ORF">BJ983_004584</name>
</gene>
<accession>A0A7Y9J7G3</accession>
<dbReference type="EMBL" id="JACCBN010000001">
    <property type="protein sequence ID" value="NYD38482.1"/>
    <property type="molecule type" value="Genomic_DNA"/>
</dbReference>
<evidence type="ECO:0000313" key="3">
    <source>
        <dbReference type="Proteomes" id="UP000535890"/>
    </source>
</evidence>
<reference evidence="2 3" key="1">
    <citation type="submission" date="2020-07" db="EMBL/GenBank/DDBJ databases">
        <title>Sequencing the genomes of 1000 actinobacteria strains.</title>
        <authorList>
            <person name="Klenk H.-P."/>
        </authorList>
    </citation>
    <scope>NUCLEOTIDE SEQUENCE [LARGE SCALE GENOMIC DNA]</scope>
    <source>
        <strain evidence="2 3">DSM 45772</strain>
    </source>
</reference>
<name>A0A7Y9J7G3_9PSEU</name>
<dbReference type="Pfam" id="PF18029">
    <property type="entry name" value="Glyoxalase_6"/>
    <property type="match status" value="1"/>
</dbReference>
<dbReference type="PANTHER" id="PTHR35908">
    <property type="entry name" value="HYPOTHETICAL FUSION PROTEIN"/>
    <property type="match status" value="1"/>
</dbReference>
<evidence type="ECO:0000313" key="2">
    <source>
        <dbReference type="EMBL" id="NYD38482.1"/>
    </source>
</evidence>
<dbReference type="InterPro" id="IPR041581">
    <property type="entry name" value="Glyoxalase_6"/>
</dbReference>
<dbReference type="Gene3D" id="3.10.180.10">
    <property type="entry name" value="2,3-Dihydroxybiphenyl 1,2-Dioxygenase, domain 1"/>
    <property type="match status" value="1"/>
</dbReference>
<proteinExistence type="predicted"/>
<dbReference type="SUPFAM" id="SSF54593">
    <property type="entry name" value="Glyoxalase/Bleomycin resistance protein/Dihydroxybiphenyl dioxygenase"/>
    <property type="match status" value="1"/>
</dbReference>
<protein>
    <recommendedName>
        <fullName evidence="1">Glyoxalase-like domain-containing protein</fullName>
    </recommendedName>
</protein>
<sequence>MSLEVQVTVDAEDPGALAAFWATALGYVVQAPPPPFSSWDEALEAWGVPAGRRNDASAAVDPDDRGPRLFFQRVPEGKTAKNRVHLDLRAAPGLTGEERMAALETEAARLVGHGATRLLRVDPEPPLIGGNIVMADPEGNEFCLD</sequence>
<organism evidence="2 3">
    <name type="scientific">Actinomycetospora corticicola</name>
    <dbReference type="NCBI Taxonomy" id="663602"/>
    <lineage>
        <taxon>Bacteria</taxon>
        <taxon>Bacillati</taxon>
        <taxon>Actinomycetota</taxon>
        <taxon>Actinomycetes</taxon>
        <taxon>Pseudonocardiales</taxon>
        <taxon>Pseudonocardiaceae</taxon>
        <taxon>Actinomycetospora</taxon>
    </lineage>
</organism>
<dbReference type="InterPro" id="IPR029068">
    <property type="entry name" value="Glyas_Bleomycin-R_OHBP_Dase"/>
</dbReference>
<evidence type="ECO:0000259" key="1">
    <source>
        <dbReference type="Pfam" id="PF18029"/>
    </source>
</evidence>
<dbReference type="PANTHER" id="PTHR35908:SF1">
    <property type="entry name" value="CONSERVED PROTEIN"/>
    <property type="match status" value="1"/>
</dbReference>
<dbReference type="RefSeq" id="WP_179795919.1">
    <property type="nucleotide sequence ID" value="NZ_BAABHP010000029.1"/>
</dbReference>
<dbReference type="Proteomes" id="UP000535890">
    <property type="component" value="Unassembled WGS sequence"/>
</dbReference>
<comment type="caution">
    <text evidence="2">The sequence shown here is derived from an EMBL/GenBank/DDBJ whole genome shotgun (WGS) entry which is preliminary data.</text>
</comment>
<dbReference type="AlphaFoldDB" id="A0A7Y9J7G3"/>